<sequence length="82" mass="8006">MPSEVRVEGGGEMYAQGAAVQRSNGLESSSGSAYPSGLVLSNMERTPFATCTVVGGGPKGGGSGGRKQALNAGGSRGEGSTV</sequence>
<proteinExistence type="predicted"/>
<reference evidence="2 3" key="1">
    <citation type="journal article" date="2016" name="Mol. Biol. Evol.">
        <title>Comparative Genomics of Early-Diverging Mushroom-Forming Fungi Provides Insights into the Origins of Lignocellulose Decay Capabilities.</title>
        <authorList>
            <person name="Nagy L.G."/>
            <person name="Riley R."/>
            <person name="Tritt A."/>
            <person name="Adam C."/>
            <person name="Daum C."/>
            <person name="Floudas D."/>
            <person name="Sun H."/>
            <person name="Yadav J.S."/>
            <person name="Pangilinan J."/>
            <person name="Larsson K.H."/>
            <person name="Matsuura K."/>
            <person name="Barry K."/>
            <person name="Labutti K."/>
            <person name="Kuo R."/>
            <person name="Ohm R.A."/>
            <person name="Bhattacharya S.S."/>
            <person name="Shirouzu T."/>
            <person name="Yoshinaga Y."/>
            <person name="Martin F.M."/>
            <person name="Grigoriev I.V."/>
            <person name="Hibbett D.S."/>
        </authorList>
    </citation>
    <scope>NUCLEOTIDE SEQUENCE [LARGE SCALE GENOMIC DNA]</scope>
    <source>
        <strain evidence="2 3">HHB12733</strain>
    </source>
</reference>
<dbReference type="EMBL" id="KV424071">
    <property type="protein sequence ID" value="KZT52297.1"/>
    <property type="molecule type" value="Genomic_DNA"/>
</dbReference>
<accession>A0A165D8K9</accession>
<organism evidence="2 3">
    <name type="scientific">Calocera cornea HHB12733</name>
    <dbReference type="NCBI Taxonomy" id="1353952"/>
    <lineage>
        <taxon>Eukaryota</taxon>
        <taxon>Fungi</taxon>
        <taxon>Dikarya</taxon>
        <taxon>Basidiomycota</taxon>
        <taxon>Agaricomycotina</taxon>
        <taxon>Dacrymycetes</taxon>
        <taxon>Dacrymycetales</taxon>
        <taxon>Dacrymycetaceae</taxon>
        <taxon>Calocera</taxon>
    </lineage>
</organism>
<evidence type="ECO:0000256" key="1">
    <source>
        <dbReference type="SAM" id="MobiDB-lite"/>
    </source>
</evidence>
<keyword evidence="3" id="KW-1185">Reference proteome</keyword>
<name>A0A165D8K9_9BASI</name>
<evidence type="ECO:0000313" key="3">
    <source>
        <dbReference type="Proteomes" id="UP000076842"/>
    </source>
</evidence>
<dbReference type="AlphaFoldDB" id="A0A165D8K9"/>
<gene>
    <name evidence="2" type="ORF">CALCODRAFT_93739</name>
</gene>
<evidence type="ECO:0000313" key="2">
    <source>
        <dbReference type="EMBL" id="KZT52297.1"/>
    </source>
</evidence>
<dbReference type="InParanoid" id="A0A165D8K9"/>
<dbReference type="Proteomes" id="UP000076842">
    <property type="component" value="Unassembled WGS sequence"/>
</dbReference>
<protein>
    <submittedName>
        <fullName evidence="2">Uncharacterized protein</fullName>
    </submittedName>
</protein>
<feature type="region of interest" description="Disordered" evidence="1">
    <location>
        <begin position="53"/>
        <end position="82"/>
    </location>
</feature>
<feature type="compositionally biased region" description="Gly residues" evidence="1">
    <location>
        <begin position="54"/>
        <end position="65"/>
    </location>
</feature>